<dbReference type="InterPro" id="IPR036969">
    <property type="entry name" value="Citrate_synthase_sf"/>
</dbReference>
<proteinExistence type="inferred from homology"/>
<evidence type="ECO:0000256" key="4">
    <source>
        <dbReference type="ARBA" id="ARBA00022679"/>
    </source>
</evidence>
<dbReference type="CDD" id="cd06102">
    <property type="entry name" value="citrate_synt_like_2"/>
    <property type="match status" value="1"/>
</dbReference>
<accession>A0ABY9WHU9</accession>
<comment type="pathway">
    <text evidence="1">Carbohydrate metabolism; tricarboxylic acid cycle; isocitrate from oxaloacetate: step 1/2.</text>
</comment>
<dbReference type="InterPro" id="IPR041657">
    <property type="entry name" value="HTH_17"/>
</dbReference>
<dbReference type="InterPro" id="IPR016143">
    <property type="entry name" value="Citrate_synth-like_sm_a-sub"/>
</dbReference>
<dbReference type="Pfam" id="PF12728">
    <property type="entry name" value="HTH_17"/>
    <property type="match status" value="1"/>
</dbReference>
<reference evidence="6 7" key="1">
    <citation type="submission" date="2019-08" db="EMBL/GenBank/DDBJ databases">
        <title>Archangium and Cystobacter genomes.</title>
        <authorList>
            <person name="Chen I.-C.K."/>
            <person name="Wielgoss S."/>
        </authorList>
    </citation>
    <scope>NUCLEOTIDE SEQUENCE [LARGE SCALE GENOMIC DNA]</scope>
    <source>
        <strain evidence="6 7">Cbm 6</strain>
    </source>
</reference>
<dbReference type="PRINTS" id="PR00143">
    <property type="entry name" value="CITRTSNTHASE"/>
</dbReference>
<dbReference type="InterPro" id="IPR016142">
    <property type="entry name" value="Citrate_synth-like_lrg_a-sub"/>
</dbReference>
<evidence type="ECO:0000313" key="7">
    <source>
        <dbReference type="Proteomes" id="UP001611383"/>
    </source>
</evidence>
<evidence type="ECO:0000256" key="2">
    <source>
        <dbReference type="ARBA" id="ARBA00010566"/>
    </source>
</evidence>
<organism evidence="6 7">
    <name type="scientific">Archangium minus</name>
    <dbReference type="NCBI Taxonomy" id="83450"/>
    <lineage>
        <taxon>Bacteria</taxon>
        <taxon>Pseudomonadati</taxon>
        <taxon>Myxococcota</taxon>
        <taxon>Myxococcia</taxon>
        <taxon>Myxococcales</taxon>
        <taxon>Cystobacterineae</taxon>
        <taxon>Archangiaceae</taxon>
        <taxon>Archangium</taxon>
    </lineage>
</organism>
<dbReference type="Proteomes" id="UP001611383">
    <property type="component" value="Chromosome"/>
</dbReference>
<dbReference type="Gene3D" id="1.10.230.10">
    <property type="entry name" value="Cytochrome P450-Terp, domain 2"/>
    <property type="match status" value="1"/>
</dbReference>
<dbReference type="Gene3D" id="1.10.580.10">
    <property type="entry name" value="Citrate Synthase, domain 1"/>
    <property type="match status" value="1"/>
</dbReference>
<dbReference type="InterPro" id="IPR002020">
    <property type="entry name" value="Citrate_synthase"/>
</dbReference>
<evidence type="ECO:0000256" key="1">
    <source>
        <dbReference type="ARBA" id="ARBA00004751"/>
    </source>
</evidence>
<dbReference type="SUPFAM" id="SSF48256">
    <property type="entry name" value="Citrate synthase"/>
    <property type="match status" value="1"/>
</dbReference>
<evidence type="ECO:0000259" key="5">
    <source>
        <dbReference type="Pfam" id="PF12728"/>
    </source>
</evidence>
<dbReference type="EMBL" id="CP043494">
    <property type="protein sequence ID" value="WNG43352.1"/>
    <property type="molecule type" value="Genomic_DNA"/>
</dbReference>
<evidence type="ECO:0000313" key="6">
    <source>
        <dbReference type="EMBL" id="WNG43352.1"/>
    </source>
</evidence>
<protein>
    <recommendedName>
        <fullName evidence="3">citrate synthase (unknown stereospecificity)</fullName>
        <ecNumber evidence="3">2.3.3.16</ecNumber>
    </recommendedName>
</protein>
<dbReference type="RefSeq" id="WP_395814113.1">
    <property type="nucleotide sequence ID" value="NZ_CP043494.1"/>
</dbReference>
<sequence>MVKAREPKAQSRFDSRHEELLPAAEAAQLLGVKRATLYTYVSRGLVRCVPEPGSKENRYVRADLERLKARHDARAGHAAVAAGALRWGEPVIDSAVSMVGAQGLAYRGHAAVRLAVEGRSLEDVAELLWTGALPAEPVRWPSPELPFAPSAVAELLPKRSPPLAVLLAVVPLLGAWDEVRFAAPAEQERLRGRRLLRHLAAWVCAAHAPGRVLKALREETVAASLAVAWGATAKRAPEILNRALVLCADHELNVSTFAARVTASSGADLYACVSAALAAISGPKHGGSSDRIEALLQEVGKPERARTVVHERLRRGETVPGFGHPLYPEGDPRTPPLLEAAYAFRPETPGVRMLRAVEEAMREAGHPAPTVDFGLVALASALELPAGAAAALFAVGRAAGWVAHVLEQREQGHVLRPRARYVGAAVTPTS</sequence>
<dbReference type="Pfam" id="PF00285">
    <property type="entry name" value="Citrate_synt"/>
    <property type="match status" value="1"/>
</dbReference>
<dbReference type="PANTHER" id="PTHR11739">
    <property type="entry name" value="CITRATE SYNTHASE"/>
    <property type="match status" value="1"/>
</dbReference>
<keyword evidence="4" id="KW-0808">Transferase</keyword>
<keyword evidence="7" id="KW-1185">Reference proteome</keyword>
<dbReference type="PANTHER" id="PTHR11739:SF4">
    <property type="entry name" value="CITRATE SYNTHASE, PEROXISOMAL"/>
    <property type="match status" value="1"/>
</dbReference>
<gene>
    <name evidence="6" type="ORF">F0U60_04015</name>
</gene>
<name>A0ABY9WHU9_9BACT</name>
<feature type="domain" description="Helix-turn-helix" evidence="5">
    <location>
        <begin position="23"/>
        <end position="70"/>
    </location>
</feature>
<comment type="similarity">
    <text evidence="2">Belongs to the citrate synthase family.</text>
</comment>
<dbReference type="EC" id="2.3.3.16" evidence="3"/>
<evidence type="ECO:0000256" key="3">
    <source>
        <dbReference type="ARBA" id="ARBA00012972"/>
    </source>
</evidence>